<protein>
    <recommendedName>
        <fullName evidence="7">DNA-directed RNA polymerases I, II, and III subunit RPABC3</fullName>
    </recommendedName>
</protein>
<keyword evidence="3" id="KW-0804">Transcription</keyword>
<dbReference type="GO" id="GO:0005665">
    <property type="term" value="C:RNA polymerase II, core complex"/>
    <property type="evidence" value="ECO:0007669"/>
    <property type="project" value="UniProtKB-UniRule"/>
</dbReference>
<dbReference type="PIRSF" id="PIRSF000779">
    <property type="entry name" value="RNA_pol_Rpb8"/>
    <property type="match status" value="1"/>
</dbReference>
<dbReference type="AlphaFoldDB" id="G0MEK8"/>
<evidence type="ECO:0000256" key="4">
    <source>
        <dbReference type="ARBA" id="ARBA00023242"/>
    </source>
</evidence>
<dbReference type="GO" id="GO:0006351">
    <property type="term" value="P:DNA-templated transcription"/>
    <property type="evidence" value="ECO:0007669"/>
    <property type="project" value="UniProtKB-UniRule"/>
</dbReference>
<gene>
    <name evidence="8" type="ORF">CAEBREN_12228</name>
</gene>
<sequence length="149" mass="17207">MAGIIFDEMFRVKSVDPDGKKFDRVSRYFCDAETYKMDLIIDINSQIYPLKQNDKVRLVLATTLREDGLADEGEYDPKAEYPRIKQYEYVMYGKVYRMEDDDTGTDGGKLAAYASFGGLLMRLKGEAINLHGFEVDMNLYLLMKKTDYC</sequence>
<dbReference type="EMBL" id="GL379791">
    <property type="protein sequence ID" value="EGT52110.1"/>
    <property type="molecule type" value="Genomic_DNA"/>
</dbReference>
<dbReference type="FunCoup" id="G0MEK8">
    <property type="interactions" value="2971"/>
</dbReference>
<dbReference type="GO" id="GO:0005736">
    <property type="term" value="C:RNA polymerase I complex"/>
    <property type="evidence" value="ECO:0007669"/>
    <property type="project" value="TreeGrafter"/>
</dbReference>
<evidence type="ECO:0000256" key="3">
    <source>
        <dbReference type="ARBA" id="ARBA00022478"/>
    </source>
</evidence>
<dbReference type="SMART" id="SM00658">
    <property type="entry name" value="RPOL8c"/>
    <property type="match status" value="1"/>
</dbReference>
<evidence type="ECO:0000256" key="6">
    <source>
        <dbReference type="ARBA" id="ARBA00062890"/>
    </source>
</evidence>
<dbReference type="Gene3D" id="2.40.50.140">
    <property type="entry name" value="Nucleic acid-binding proteins"/>
    <property type="match status" value="1"/>
</dbReference>
<dbReference type="Proteomes" id="UP000008068">
    <property type="component" value="Unassembled WGS sequence"/>
</dbReference>
<dbReference type="InParanoid" id="G0MEK8"/>
<comment type="subunit">
    <text evidence="6">Component of the RNA polymerase I (Pol I), RNA polymerase II (Pol II) and RNA polymerase III (Pol III) complexes consisting of at least 13, 12 and 17 subunits, respectively. Directly interacts with POLR2A.</text>
</comment>
<accession>G0MEK8</accession>
<keyword evidence="3" id="KW-0240">DNA-directed RNA polymerase</keyword>
<comment type="similarity">
    <text evidence="2 7">Belongs to the eukaryotic RPB8 RNA polymerase subunit family.</text>
</comment>
<dbReference type="OrthoDB" id="10249565at2759"/>
<organism evidence="9">
    <name type="scientific">Caenorhabditis brenneri</name>
    <name type="common">Nematode worm</name>
    <dbReference type="NCBI Taxonomy" id="135651"/>
    <lineage>
        <taxon>Eukaryota</taxon>
        <taxon>Metazoa</taxon>
        <taxon>Ecdysozoa</taxon>
        <taxon>Nematoda</taxon>
        <taxon>Chromadorea</taxon>
        <taxon>Rhabditida</taxon>
        <taxon>Rhabditina</taxon>
        <taxon>Rhabditomorpha</taxon>
        <taxon>Rhabditoidea</taxon>
        <taxon>Rhabditidae</taxon>
        <taxon>Peloderinae</taxon>
        <taxon>Caenorhabditis</taxon>
    </lineage>
</organism>
<dbReference type="PANTHER" id="PTHR10917">
    <property type="entry name" value="DNA-DIRECTED RNA POLYMERASES I, II, AND III SUBUNIT RPABC3"/>
    <property type="match status" value="1"/>
</dbReference>
<dbReference type="SUPFAM" id="SSF50249">
    <property type="entry name" value="Nucleic acid-binding proteins"/>
    <property type="match status" value="1"/>
</dbReference>
<dbReference type="InterPro" id="IPR005570">
    <property type="entry name" value="RPABC3"/>
</dbReference>
<dbReference type="STRING" id="135651.G0MEK8"/>
<comment type="subcellular location">
    <subcellularLocation>
        <location evidence="1">Nucleus</location>
    </subcellularLocation>
</comment>
<evidence type="ECO:0000256" key="5">
    <source>
        <dbReference type="ARBA" id="ARBA00044496"/>
    </source>
</evidence>
<evidence type="ECO:0000256" key="7">
    <source>
        <dbReference type="PIRNR" id="PIRNR000779"/>
    </source>
</evidence>
<keyword evidence="9" id="KW-1185">Reference proteome</keyword>
<evidence type="ECO:0000256" key="1">
    <source>
        <dbReference type="ARBA" id="ARBA00004123"/>
    </source>
</evidence>
<keyword evidence="4 7" id="KW-0539">Nucleus</keyword>
<dbReference type="FunFam" id="2.40.50.140:FF:000073">
    <property type="entry name" value="DNA-directed RNA polymerases I, II, and III subunit RPABC3"/>
    <property type="match status" value="1"/>
</dbReference>
<dbReference type="GO" id="GO:0005666">
    <property type="term" value="C:RNA polymerase III complex"/>
    <property type="evidence" value="ECO:0007669"/>
    <property type="project" value="TreeGrafter"/>
</dbReference>
<proteinExistence type="inferred from homology"/>
<evidence type="ECO:0000313" key="9">
    <source>
        <dbReference type="Proteomes" id="UP000008068"/>
    </source>
</evidence>
<comment type="function">
    <text evidence="5 7">DNA-dependent RNA polymerase catalyzes the transcription of DNA into RNA using the four ribonucleoside triphosphates as substrates. Common component of RNA polymerases I, II and III which synthesize ribosomal RNA precursors, mRNA precursors and many functional non-coding RNAs, and small RNAs, such as 5S rRNA and tRNAs, respectively.</text>
</comment>
<dbReference type="GO" id="GO:0003899">
    <property type="term" value="F:DNA-directed RNA polymerase activity"/>
    <property type="evidence" value="ECO:0007669"/>
    <property type="project" value="UniProtKB-UniRule"/>
</dbReference>
<dbReference type="OMA" id="IKQYEYV"/>
<dbReference type="PANTHER" id="PTHR10917:SF0">
    <property type="entry name" value="DNA-DIRECTED RNA POLYMERASES I, II, AND III SUBUNIT RPABC3"/>
    <property type="match status" value="1"/>
</dbReference>
<dbReference type="Pfam" id="PF03870">
    <property type="entry name" value="RNA_pol_Rpb8"/>
    <property type="match status" value="1"/>
</dbReference>
<evidence type="ECO:0000256" key="2">
    <source>
        <dbReference type="ARBA" id="ARBA00008912"/>
    </source>
</evidence>
<dbReference type="HOGENOM" id="CLU_103864_1_1_1"/>
<reference evidence="9" key="1">
    <citation type="submission" date="2011-07" db="EMBL/GenBank/DDBJ databases">
        <authorList>
            <consortium name="Caenorhabditis brenneri Sequencing and Analysis Consortium"/>
            <person name="Wilson R.K."/>
        </authorList>
    </citation>
    <scope>NUCLEOTIDE SEQUENCE [LARGE SCALE GENOMIC DNA]</scope>
    <source>
        <strain evidence="9">PB2801</strain>
    </source>
</reference>
<name>G0MEK8_CAEBE</name>
<evidence type="ECO:0000313" key="8">
    <source>
        <dbReference type="EMBL" id="EGT52110.1"/>
    </source>
</evidence>
<dbReference type="eggNOG" id="KOG3400">
    <property type="taxonomic scope" value="Eukaryota"/>
</dbReference>
<dbReference type="InterPro" id="IPR012340">
    <property type="entry name" value="NA-bd_OB-fold"/>
</dbReference>